<feature type="region of interest" description="Disordered" evidence="19">
    <location>
        <begin position="36"/>
        <end position="107"/>
    </location>
</feature>
<feature type="compositionally biased region" description="Basic and acidic residues" evidence="19">
    <location>
        <begin position="73"/>
        <end position="85"/>
    </location>
</feature>
<comment type="subcellular location">
    <subcellularLocation>
        <location evidence="2">Nucleus</location>
    </subcellularLocation>
</comment>
<evidence type="ECO:0000256" key="14">
    <source>
        <dbReference type="ARBA" id="ARBA00047915"/>
    </source>
</evidence>
<dbReference type="InterPro" id="IPR056520">
    <property type="entry name" value="ARM_KDM8_N"/>
</dbReference>
<feature type="domain" description="JmjC" evidence="20">
    <location>
        <begin position="381"/>
        <end position="517"/>
    </location>
</feature>
<evidence type="ECO:0000256" key="9">
    <source>
        <dbReference type="ARBA" id="ARBA00023015"/>
    </source>
</evidence>
<evidence type="ECO:0000256" key="11">
    <source>
        <dbReference type="ARBA" id="ARBA00023163"/>
    </source>
</evidence>
<keyword evidence="10" id="KW-0090">Biological rhythms</keyword>
<evidence type="ECO:0000256" key="10">
    <source>
        <dbReference type="ARBA" id="ARBA00023108"/>
    </source>
</evidence>
<dbReference type="FunFam" id="2.60.120.650:FF:000019">
    <property type="entry name" value="Bifunctional peptidase and arginyl-hydroxylase JMJD5"/>
    <property type="match status" value="1"/>
</dbReference>
<evidence type="ECO:0000256" key="1">
    <source>
        <dbReference type="ARBA" id="ARBA00001954"/>
    </source>
</evidence>
<dbReference type="Gene3D" id="2.60.120.650">
    <property type="entry name" value="Cupin"/>
    <property type="match status" value="1"/>
</dbReference>
<dbReference type="GO" id="GO:0005634">
    <property type="term" value="C:nucleus"/>
    <property type="evidence" value="ECO:0007669"/>
    <property type="project" value="UniProtKB-SubCell"/>
</dbReference>
<dbReference type="GO" id="GO:0046872">
    <property type="term" value="F:metal ion binding"/>
    <property type="evidence" value="ECO:0007669"/>
    <property type="project" value="UniProtKB-KW"/>
</dbReference>
<dbReference type="GO" id="GO:0048511">
    <property type="term" value="P:rhythmic process"/>
    <property type="evidence" value="ECO:0007669"/>
    <property type="project" value="UniProtKB-KW"/>
</dbReference>
<organism evidence="21 22">
    <name type="scientific">Takifugu rubripes</name>
    <name type="common">Japanese pufferfish</name>
    <name type="synonym">Fugu rubripes</name>
    <dbReference type="NCBI Taxonomy" id="31033"/>
    <lineage>
        <taxon>Eukaryota</taxon>
        <taxon>Metazoa</taxon>
        <taxon>Chordata</taxon>
        <taxon>Craniata</taxon>
        <taxon>Vertebrata</taxon>
        <taxon>Euteleostomi</taxon>
        <taxon>Actinopterygii</taxon>
        <taxon>Neopterygii</taxon>
        <taxon>Teleostei</taxon>
        <taxon>Neoteleostei</taxon>
        <taxon>Acanthomorphata</taxon>
        <taxon>Eupercaria</taxon>
        <taxon>Tetraodontiformes</taxon>
        <taxon>Tetradontoidea</taxon>
        <taxon>Tetraodontidae</taxon>
        <taxon>Takifugu</taxon>
    </lineage>
</organism>
<evidence type="ECO:0000256" key="4">
    <source>
        <dbReference type="ARBA" id="ARBA00022723"/>
    </source>
</evidence>
<dbReference type="Proteomes" id="UP000005226">
    <property type="component" value="Chromosome 5"/>
</dbReference>
<evidence type="ECO:0000256" key="16">
    <source>
        <dbReference type="ARBA" id="ARBA00059090"/>
    </source>
</evidence>
<name>A0A674MMT4_TAKRU</name>
<evidence type="ECO:0000256" key="8">
    <source>
        <dbReference type="ARBA" id="ARBA00023004"/>
    </source>
</evidence>
<comment type="function">
    <text evidence="16">Histone demethylase required for G2/M phase cell cycle progression. Specifically demethylates dimethylated 'Lys-36' (H3K36me2) of histone H3, an epigenetic repressive mark, thereby acting as a transcription activator. May play a role in the regulation of the circadian clock.</text>
</comment>
<keyword evidence="11" id="KW-0804">Transcription</keyword>
<reference evidence="21" key="2">
    <citation type="submission" date="2025-08" db="UniProtKB">
        <authorList>
            <consortium name="Ensembl"/>
        </authorList>
    </citation>
    <scope>IDENTIFICATION</scope>
</reference>
<keyword evidence="8" id="KW-0408">Iron</keyword>
<dbReference type="PROSITE" id="PS51184">
    <property type="entry name" value="JMJC"/>
    <property type="match status" value="1"/>
</dbReference>
<evidence type="ECO:0000256" key="3">
    <source>
        <dbReference type="ARBA" id="ARBA00013246"/>
    </source>
</evidence>
<keyword evidence="9" id="KW-0805">Transcription regulation</keyword>
<reference evidence="21 22" key="1">
    <citation type="journal article" date="2011" name="Genome Biol. Evol.">
        <title>Integration of the genetic map and genome assembly of fugu facilitates insights into distinct features of genome evolution in teleosts and mammals.</title>
        <authorList>
            <person name="Kai W."/>
            <person name="Kikuchi K."/>
            <person name="Tohari S."/>
            <person name="Chew A.K."/>
            <person name="Tay A."/>
            <person name="Fujiwara A."/>
            <person name="Hosoya S."/>
            <person name="Suetake H."/>
            <person name="Naruse K."/>
            <person name="Brenner S."/>
            <person name="Suzuki Y."/>
            <person name="Venkatesh B."/>
        </authorList>
    </citation>
    <scope>NUCLEOTIDE SEQUENCE [LARGE SCALE GENOMIC DNA]</scope>
</reference>
<sequence length="517" mass="58955">MLRLLFPQRHDTAPCDLQISAPWEGAMCSDSSRAPYLHGSPARSQRAPGANRPPLFSFVGEAKGSHFSGNWKLSDDAPNRIKEGSKQTNGPLSSQPPEDSPQHQNNETLPSMATLWSKISAVLPLSEEEFPLQFSDKVESSVVEMLRRSRQLLYRETAGTRRMLQAQIILDYSWEKLNTGTWRHVDKDWRRVYSYGCLFKVAALCHRDPSADDVLQAVRTCDMALLMGAAIMDNILQVIVQILQREVRKSTEEEDEAEHSEVKRIKTARPHVPVIRDELAVPRVKRPSLESFSTNYLLPHKPAILEGITDHWPAFNQHPWSIEYLRSVAGCRTVPVEVGSRYTDEEWSQTLLTVNEFIDRYITRKGGAKAVGYLAQHQLFDQIPELKEDIRLPDYCCLGEGDEEDITVNAWFGPGGTVSPLHQDPQHNFLAQVVGSKYIRLYSPEDTDKLYPHQSQLLHNTSQVEVENPDLRRFPEFAKAPYLDCVLQPGDVLFIPVQHWHYVRSLELSFSVSFWWS</sequence>
<dbReference type="GO" id="GO:0010468">
    <property type="term" value="P:regulation of gene expression"/>
    <property type="evidence" value="ECO:0007669"/>
    <property type="project" value="UniProtKB-ARBA"/>
</dbReference>
<keyword evidence="22" id="KW-1185">Reference proteome</keyword>
<comment type="cofactor">
    <cofactor evidence="1">
        <name>Fe(2+)</name>
        <dbReference type="ChEBI" id="CHEBI:29033"/>
    </cofactor>
</comment>
<comment type="catalytic activity">
    <reaction evidence="14">
        <text>N(6),N(6)-dimethyl-L-lysyl(36)-[histone H3] + 2 2-oxoglutarate + 2 O2 = L-lysyl(36)-[histone H3] + 2 formaldehyde + 2 succinate + 2 CO2</text>
        <dbReference type="Rhea" id="RHEA:42032"/>
        <dbReference type="Rhea" id="RHEA-COMP:9785"/>
        <dbReference type="Rhea" id="RHEA-COMP:9787"/>
        <dbReference type="ChEBI" id="CHEBI:15379"/>
        <dbReference type="ChEBI" id="CHEBI:16526"/>
        <dbReference type="ChEBI" id="CHEBI:16810"/>
        <dbReference type="ChEBI" id="CHEBI:16842"/>
        <dbReference type="ChEBI" id="CHEBI:29969"/>
        <dbReference type="ChEBI" id="CHEBI:30031"/>
        <dbReference type="ChEBI" id="CHEBI:61976"/>
        <dbReference type="EC" id="1.14.11.27"/>
    </reaction>
</comment>
<proteinExistence type="predicted"/>
<dbReference type="Pfam" id="PF24472">
    <property type="entry name" value="ARM_KDM8_N"/>
    <property type="match status" value="1"/>
</dbReference>
<dbReference type="InterPro" id="IPR003347">
    <property type="entry name" value="JmjC_dom"/>
</dbReference>
<dbReference type="PANTHER" id="PTHR12461">
    <property type="entry name" value="HYPOXIA-INDUCIBLE FACTOR 1 ALPHA INHIBITOR-RELATED"/>
    <property type="match status" value="1"/>
</dbReference>
<keyword evidence="7" id="KW-0560">Oxidoreductase</keyword>
<gene>
    <name evidence="21" type="primary">kdm8</name>
</gene>
<dbReference type="GO" id="GO:0031648">
    <property type="term" value="P:protein destabilization"/>
    <property type="evidence" value="ECO:0007669"/>
    <property type="project" value="UniProtKB-ARBA"/>
</dbReference>
<evidence type="ECO:0000256" key="6">
    <source>
        <dbReference type="ARBA" id="ARBA00022964"/>
    </source>
</evidence>
<evidence type="ECO:0000259" key="20">
    <source>
        <dbReference type="PROSITE" id="PS51184"/>
    </source>
</evidence>
<protein>
    <recommendedName>
        <fullName evidence="17">Lysine-specific demethylase 8</fullName>
        <ecNumber evidence="3">1.14.11.27</ecNumber>
    </recommendedName>
    <alternativeName>
        <fullName evidence="15">JmjC domain-containing protein 5</fullName>
    </alternativeName>
    <alternativeName>
        <fullName evidence="18">Jumonji domain-containing protein 5</fullName>
    </alternativeName>
</protein>
<keyword evidence="5" id="KW-0156">Chromatin regulator</keyword>
<evidence type="ECO:0000256" key="17">
    <source>
        <dbReference type="ARBA" id="ARBA00068725"/>
    </source>
</evidence>
<keyword evidence="4" id="KW-0479">Metal-binding</keyword>
<evidence type="ECO:0000256" key="12">
    <source>
        <dbReference type="ARBA" id="ARBA00023242"/>
    </source>
</evidence>
<dbReference type="SUPFAM" id="SSF51197">
    <property type="entry name" value="Clavaminate synthase-like"/>
    <property type="match status" value="1"/>
</dbReference>
<dbReference type="GO" id="GO:0140680">
    <property type="term" value="F:histone H3K36me/H3K36me2 demethylase activity"/>
    <property type="evidence" value="ECO:0007669"/>
    <property type="project" value="UniProtKB-EC"/>
</dbReference>
<keyword evidence="6" id="KW-0223">Dioxygenase</keyword>
<dbReference type="SMART" id="SM00558">
    <property type="entry name" value="JmjC"/>
    <property type="match status" value="1"/>
</dbReference>
<dbReference type="InterPro" id="IPR041667">
    <property type="entry name" value="Cupin_8"/>
</dbReference>
<dbReference type="Ensembl" id="ENSTRUT00000091873.1">
    <property type="protein sequence ID" value="ENSTRUP00000062797.1"/>
    <property type="gene ID" value="ENSTRUG00000019976.2"/>
</dbReference>
<evidence type="ECO:0000256" key="2">
    <source>
        <dbReference type="ARBA" id="ARBA00004123"/>
    </source>
</evidence>
<dbReference type="Pfam" id="PF13621">
    <property type="entry name" value="Cupin_8"/>
    <property type="match status" value="1"/>
</dbReference>
<evidence type="ECO:0000256" key="13">
    <source>
        <dbReference type="ARBA" id="ARBA00023306"/>
    </source>
</evidence>
<evidence type="ECO:0000313" key="22">
    <source>
        <dbReference type="Proteomes" id="UP000005226"/>
    </source>
</evidence>
<feature type="compositionally biased region" description="Polar residues" evidence="19">
    <location>
        <begin position="86"/>
        <end position="107"/>
    </location>
</feature>
<dbReference type="GO" id="GO:0003682">
    <property type="term" value="F:chromatin binding"/>
    <property type="evidence" value="ECO:0007669"/>
    <property type="project" value="UniProtKB-ARBA"/>
</dbReference>
<evidence type="ECO:0000256" key="15">
    <source>
        <dbReference type="ARBA" id="ARBA00049800"/>
    </source>
</evidence>
<keyword evidence="13" id="KW-0131">Cell cycle</keyword>
<evidence type="ECO:0000256" key="5">
    <source>
        <dbReference type="ARBA" id="ARBA00022853"/>
    </source>
</evidence>
<dbReference type="EC" id="1.14.11.27" evidence="3"/>
<keyword evidence="12" id="KW-0539">Nucleus</keyword>
<evidence type="ECO:0000256" key="19">
    <source>
        <dbReference type="SAM" id="MobiDB-lite"/>
    </source>
</evidence>
<dbReference type="PANTHER" id="PTHR12461:SF106">
    <property type="entry name" value="BIFUNCTIONAL PEPTIDASE AND ARGINYL-HYDROXYLASE JMJD5"/>
    <property type="match status" value="1"/>
</dbReference>
<dbReference type="GeneTree" id="ENSGT00940000158074"/>
<evidence type="ECO:0000256" key="18">
    <source>
        <dbReference type="ARBA" id="ARBA00082907"/>
    </source>
</evidence>
<reference evidence="21" key="3">
    <citation type="submission" date="2025-09" db="UniProtKB">
        <authorList>
            <consortium name="Ensembl"/>
        </authorList>
    </citation>
    <scope>IDENTIFICATION</scope>
</reference>
<evidence type="ECO:0000313" key="21">
    <source>
        <dbReference type="Ensembl" id="ENSTRUP00000062797.1"/>
    </source>
</evidence>
<dbReference type="FunCoup" id="A0A674MMT4">
    <property type="interactions" value="775"/>
</dbReference>
<dbReference type="AlphaFoldDB" id="A0A674MMT4"/>
<evidence type="ECO:0000256" key="7">
    <source>
        <dbReference type="ARBA" id="ARBA00023002"/>
    </source>
</evidence>
<dbReference type="InParanoid" id="A0A674MMT4"/>
<accession>A0A674MMT4</accession>